<dbReference type="InterPro" id="IPR036676">
    <property type="entry name" value="PurM-like_C_sf"/>
</dbReference>
<dbReference type="OrthoDB" id="9802811at2"/>
<dbReference type="EMBL" id="AAOE01000002">
    <property type="protein sequence ID" value="EAR11022.1"/>
    <property type="molecule type" value="Genomic_DNA"/>
</dbReference>
<feature type="domain" description="PurM-like N-terminal" evidence="3">
    <location>
        <begin position="26"/>
        <end position="135"/>
    </location>
</feature>
<feature type="binding site" evidence="2">
    <location>
        <position position="71"/>
    </location>
    <ligand>
        <name>Mg(2+)</name>
        <dbReference type="ChEBI" id="CHEBI:18420"/>
        <label>3</label>
    </ligand>
</feature>
<evidence type="ECO:0000256" key="1">
    <source>
        <dbReference type="ARBA" id="ARBA00022977"/>
    </source>
</evidence>
<proteinExistence type="inferred from homology"/>
<feature type="binding site" evidence="2">
    <location>
        <position position="205"/>
    </location>
    <ligand>
        <name>Mg(2+)</name>
        <dbReference type="ChEBI" id="CHEBI:18420"/>
        <label>3</label>
    </ligand>
</feature>
<dbReference type="HOGENOM" id="CLU_046964_3_0_6"/>
<accession>A4BAR6</accession>
<dbReference type="GO" id="GO:0000287">
    <property type="term" value="F:magnesium ion binding"/>
    <property type="evidence" value="ECO:0007669"/>
    <property type="project" value="UniProtKB-UniRule"/>
</dbReference>
<feature type="binding site" evidence="2">
    <location>
        <position position="43"/>
    </location>
    <ligand>
        <name>Mg(2+)</name>
        <dbReference type="ChEBI" id="CHEBI:18420"/>
        <label>2</label>
    </ligand>
</feature>
<dbReference type="GO" id="GO:0009228">
    <property type="term" value="P:thiamine biosynthetic process"/>
    <property type="evidence" value="ECO:0007669"/>
    <property type="project" value="UniProtKB-KW"/>
</dbReference>
<comment type="caution">
    <text evidence="2">Lacks conserved residue(s) required for the propagation of feature annotation.</text>
</comment>
<name>A4BAR6_9GAMM</name>
<dbReference type="PANTHER" id="PTHR30270">
    <property type="entry name" value="THIAMINE-MONOPHOSPHATE KINASE"/>
    <property type="match status" value="1"/>
</dbReference>
<dbReference type="InterPro" id="IPR036921">
    <property type="entry name" value="PurM-like_N_sf"/>
</dbReference>
<dbReference type="SUPFAM" id="SSF56042">
    <property type="entry name" value="PurM C-terminal domain-like"/>
    <property type="match status" value="1"/>
</dbReference>
<gene>
    <name evidence="2" type="primary">thiL</name>
    <name evidence="5" type="ORF">MED297_10941</name>
</gene>
<dbReference type="GO" id="GO:0005524">
    <property type="term" value="F:ATP binding"/>
    <property type="evidence" value="ECO:0007669"/>
    <property type="project" value="UniProtKB-UniRule"/>
</dbReference>
<feature type="binding site" evidence="2">
    <location>
        <position position="28"/>
    </location>
    <ligand>
        <name>Mg(2+)</name>
        <dbReference type="ChEBI" id="CHEBI:18420"/>
        <label>3</label>
    </ligand>
</feature>
<comment type="catalytic activity">
    <reaction evidence="2">
        <text>thiamine phosphate + ATP = thiamine diphosphate + ADP</text>
        <dbReference type="Rhea" id="RHEA:15913"/>
        <dbReference type="ChEBI" id="CHEBI:30616"/>
        <dbReference type="ChEBI" id="CHEBI:37575"/>
        <dbReference type="ChEBI" id="CHEBI:58937"/>
        <dbReference type="ChEBI" id="CHEBI:456216"/>
        <dbReference type="EC" id="2.7.4.16"/>
    </reaction>
</comment>
<feature type="binding site" evidence="2">
    <location>
        <position position="43"/>
    </location>
    <ligand>
        <name>Mg(2+)</name>
        <dbReference type="ChEBI" id="CHEBI:18420"/>
        <label>1</label>
    </ligand>
</feature>
<dbReference type="InterPro" id="IPR016188">
    <property type="entry name" value="PurM-like_N"/>
</dbReference>
<comment type="miscellaneous">
    <text evidence="2">Reaction mechanism of ThiL seems to utilize a direct, inline transfer of the gamma-phosphate of ATP to TMP rather than a phosphorylated enzyme intermediate.</text>
</comment>
<dbReference type="AlphaFoldDB" id="A4BAR6"/>
<feature type="binding site" evidence="2">
    <location>
        <position position="41"/>
    </location>
    <ligand>
        <name>Mg(2+)</name>
        <dbReference type="ChEBI" id="CHEBI:18420"/>
        <label>4</label>
    </ligand>
</feature>
<evidence type="ECO:0000313" key="6">
    <source>
        <dbReference type="Proteomes" id="UP000005953"/>
    </source>
</evidence>
<dbReference type="Gene3D" id="3.30.1330.10">
    <property type="entry name" value="PurM-like, N-terminal domain"/>
    <property type="match status" value="1"/>
</dbReference>
<feature type="binding site" evidence="2">
    <location>
        <position position="71"/>
    </location>
    <ligand>
        <name>Mg(2+)</name>
        <dbReference type="ChEBI" id="CHEBI:18420"/>
        <label>4</label>
    </ligand>
</feature>
<keyword evidence="2 5" id="KW-0418">Kinase</keyword>
<evidence type="ECO:0000259" key="4">
    <source>
        <dbReference type="Pfam" id="PF02769"/>
    </source>
</evidence>
<feature type="binding site" evidence="2">
    <location>
        <position position="28"/>
    </location>
    <ligand>
        <name>Mg(2+)</name>
        <dbReference type="ChEBI" id="CHEBI:18420"/>
        <label>4</label>
    </ligand>
</feature>
<dbReference type="HAMAP" id="MF_02128">
    <property type="entry name" value="TMP_kinase"/>
    <property type="match status" value="1"/>
</dbReference>
<dbReference type="SUPFAM" id="SSF55326">
    <property type="entry name" value="PurM N-terminal domain-like"/>
    <property type="match status" value="1"/>
</dbReference>
<feature type="binding site" evidence="2">
    <location>
        <position position="119"/>
    </location>
    <ligand>
        <name>Mg(2+)</name>
        <dbReference type="ChEBI" id="CHEBI:18420"/>
        <label>1</label>
    </ligand>
</feature>
<dbReference type="Gene3D" id="3.90.650.10">
    <property type="entry name" value="PurM-like C-terminal domain"/>
    <property type="match status" value="1"/>
</dbReference>
<comment type="function">
    <text evidence="2">Catalyzes the ATP-dependent phosphorylation of thiamine-monophosphate (TMP) to form thiamine-pyrophosphate (TPP), the active form of vitamin B1.</text>
</comment>
<sequence length="313" mass="33928">MNEFTLIQRCFQGWDITHPNVLQSIGDDCLVWSGSQPLVVSADTAVAGRHFPEWASPEQVAQRAFLPAVSDLAAMTATPAFFTLALTLPPATSEDWLTRFALRLRALAETYGIMLAGGDTTAGATLTLTLSVHGTCPHPVLRSGARSGDQIWVTGQLGQSAAALPYILEKREADAPRSWSEAYWNPQPPVLFASQLQGCIHSAIDLSDGLIGDAAHLARASECDLAIHLDRLPLENDLKQREDEGLKLALAGGDDYQLLFTADPVAEREIVALAAQAQVSVTKIGEVQAGKGDIRWYDSGLERQLPWQSFTHF</sequence>
<dbReference type="UniPathway" id="UPA00060">
    <property type="reaction ID" value="UER00142"/>
</dbReference>
<dbReference type="InterPro" id="IPR006283">
    <property type="entry name" value="ThiL-like"/>
</dbReference>
<feature type="binding site" evidence="2">
    <location>
        <position position="50"/>
    </location>
    <ligand>
        <name>substrate</name>
    </ligand>
</feature>
<feature type="binding site" evidence="2">
    <location>
        <position position="254"/>
    </location>
    <ligand>
        <name>substrate</name>
    </ligand>
</feature>
<comment type="caution">
    <text evidence="5">The sequence shown here is derived from an EMBL/GenBank/DDBJ whole genome shotgun (WGS) entry which is preliminary data.</text>
</comment>
<dbReference type="Pfam" id="PF00586">
    <property type="entry name" value="AIRS"/>
    <property type="match status" value="1"/>
</dbReference>
<dbReference type="STRING" id="314283.MED297_10941"/>
<keyword evidence="2" id="KW-0067">ATP-binding</keyword>
<dbReference type="PIRSF" id="PIRSF005303">
    <property type="entry name" value="Thiam_monoph_kin"/>
    <property type="match status" value="1"/>
</dbReference>
<reference evidence="5 6" key="1">
    <citation type="submission" date="2006-02" db="EMBL/GenBank/DDBJ databases">
        <authorList>
            <person name="Pinhassi J."/>
            <person name="Pedros-Alio C."/>
            <person name="Ferriera S."/>
            <person name="Johnson J."/>
            <person name="Kravitz S."/>
            <person name="Halpern A."/>
            <person name="Remington K."/>
            <person name="Beeson K."/>
            <person name="Tran B."/>
            <person name="Rogers Y.-H."/>
            <person name="Friedman R."/>
            <person name="Venter J.C."/>
        </authorList>
    </citation>
    <scope>NUCLEOTIDE SEQUENCE [LARGE SCALE GENOMIC DNA]</scope>
    <source>
        <strain evidence="5 6">MED297</strain>
    </source>
</reference>
<comment type="similarity">
    <text evidence="2">Belongs to the thiamine-monophosphate kinase family.</text>
</comment>
<evidence type="ECO:0000313" key="5">
    <source>
        <dbReference type="EMBL" id="EAR11022.1"/>
    </source>
</evidence>
<keyword evidence="6" id="KW-1185">Reference proteome</keyword>
<dbReference type="RefSeq" id="WP_008041693.1">
    <property type="nucleotide sequence ID" value="NZ_CH724149.1"/>
</dbReference>
<feature type="binding site" evidence="2">
    <location>
        <position position="207"/>
    </location>
    <ligand>
        <name>ATP</name>
        <dbReference type="ChEBI" id="CHEBI:30616"/>
    </ligand>
</feature>
<feature type="binding site" evidence="2">
    <location>
        <position position="71"/>
    </location>
    <ligand>
        <name>Mg(2+)</name>
        <dbReference type="ChEBI" id="CHEBI:18420"/>
        <label>2</label>
    </ligand>
</feature>
<evidence type="ECO:0000256" key="2">
    <source>
        <dbReference type="HAMAP-Rule" id="MF_02128"/>
    </source>
</evidence>
<keyword evidence="2" id="KW-0547">Nucleotide-binding</keyword>
<dbReference type="Proteomes" id="UP000005953">
    <property type="component" value="Unassembled WGS sequence"/>
</dbReference>
<dbReference type="NCBIfam" id="TIGR01379">
    <property type="entry name" value="thiL"/>
    <property type="match status" value="1"/>
</dbReference>
<dbReference type="InterPro" id="IPR010918">
    <property type="entry name" value="PurM-like_C_dom"/>
</dbReference>
<dbReference type="GO" id="GO:0009229">
    <property type="term" value="P:thiamine diphosphate biosynthetic process"/>
    <property type="evidence" value="ECO:0007669"/>
    <property type="project" value="UniProtKB-UniRule"/>
</dbReference>
<dbReference type="CDD" id="cd02194">
    <property type="entry name" value="ThiL"/>
    <property type="match status" value="1"/>
</dbReference>
<feature type="domain" description="PurM-like C-terminal" evidence="4">
    <location>
        <begin position="147"/>
        <end position="293"/>
    </location>
</feature>
<dbReference type="EC" id="2.7.4.16" evidence="2"/>
<protein>
    <recommendedName>
        <fullName evidence="2">Thiamine-monophosphate kinase</fullName>
        <shortName evidence="2">TMP kinase</shortName>
        <shortName evidence="2">Thiamine-phosphate kinase</shortName>
        <ecNumber evidence="2">2.7.4.16</ecNumber>
    </recommendedName>
</protein>
<dbReference type="GO" id="GO:0009030">
    <property type="term" value="F:thiamine-phosphate kinase activity"/>
    <property type="evidence" value="ECO:0007669"/>
    <property type="project" value="UniProtKB-UniRule"/>
</dbReference>
<organism evidence="5 6">
    <name type="scientific">Reinekea blandensis MED297</name>
    <dbReference type="NCBI Taxonomy" id="314283"/>
    <lineage>
        <taxon>Bacteria</taxon>
        <taxon>Pseudomonadati</taxon>
        <taxon>Pseudomonadota</taxon>
        <taxon>Gammaproteobacteria</taxon>
        <taxon>Oceanospirillales</taxon>
        <taxon>Saccharospirillaceae</taxon>
        <taxon>Reinekea</taxon>
    </lineage>
</organism>
<feature type="binding site" evidence="2">
    <location>
        <position position="310"/>
    </location>
    <ligand>
        <name>substrate</name>
    </ligand>
</feature>
<feature type="binding site" evidence="2">
    <location>
        <position position="142"/>
    </location>
    <ligand>
        <name>ATP</name>
        <dbReference type="ChEBI" id="CHEBI:30616"/>
    </ligand>
</feature>
<feature type="binding site" evidence="2">
    <location>
        <begin position="118"/>
        <end position="119"/>
    </location>
    <ligand>
        <name>ATP</name>
        <dbReference type="ChEBI" id="CHEBI:30616"/>
    </ligand>
</feature>
<dbReference type="PANTHER" id="PTHR30270:SF0">
    <property type="entry name" value="THIAMINE-MONOPHOSPHATE KINASE"/>
    <property type="match status" value="1"/>
</dbReference>
<keyword evidence="2" id="KW-0460">Magnesium</keyword>
<evidence type="ECO:0000259" key="3">
    <source>
        <dbReference type="Pfam" id="PF00586"/>
    </source>
</evidence>
<keyword evidence="2 5" id="KW-0808">Transferase</keyword>
<feature type="binding site" evidence="2">
    <location>
        <position position="208"/>
    </location>
    <ligand>
        <name>Mg(2+)</name>
        <dbReference type="ChEBI" id="CHEBI:18420"/>
        <label>5</label>
    </ligand>
</feature>
<keyword evidence="1 2" id="KW-0784">Thiamine biosynthesis</keyword>
<dbReference type="Pfam" id="PF02769">
    <property type="entry name" value="AIRS_C"/>
    <property type="match status" value="1"/>
</dbReference>
<comment type="pathway">
    <text evidence="2">Cofactor biosynthesis; thiamine diphosphate biosynthesis; thiamine diphosphate from thiamine phosphate: step 1/1.</text>
</comment>
<keyword evidence="2" id="KW-0479">Metal-binding</keyword>